<keyword evidence="10 15" id="KW-0460">Magnesium</keyword>
<comment type="similarity">
    <text evidence="2 15">Belongs to the phenylalanyl-tRNA synthetase beta subunit family. Type 1 subfamily.</text>
</comment>
<evidence type="ECO:0000259" key="17">
    <source>
        <dbReference type="PROSITE" id="PS50886"/>
    </source>
</evidence>
<comment type="subunit">
    <text evidence="3 15">Tetramer of two alpha and two beta subunits.</text>
</comment>
<dbReference type="InterPro" id="IPR020825">
    <property type="entry name" value="Phe-tRNA_synthase-like_B3/B4"/>
</dbReference>
<dbReference type="CDD" id="cd02796">
    <property type="entry name" value="tRNA_bind_bactPheRS"/>
    <property type="match status" value="1"/>
</dbReference>
<keyword evidence="12 15" id="KW-0648">Protein biosynthesis</keyword>
<comment type="caution">
    <text evidence="20">The sequence shown here is derived from an EMBL/GenBank/DDBJ whole genome shotgun (WGS) entry which is preliminary data.</text>
</comment>
<dbReference type="Pfam" id="PF01588">
    <property type="entry name" value="tRNA_bind"/>
    <property type="match status" value="1"/>
</dbReference>
<dbReference type="GO" id="GO:0000049">
    <property type="term" value="F:tRNA binding"/>
    <property type="evidence" value="ECO:0007669"/>
    <property type="project" value="UniProtKB-UniRule"/>
</dbReference>
<comment type="subcellular location">
    <subcellularLocation>
        <location evidence="1 15">Cytoplasm</location>
    </subcellularLocation>
</comment>
<sequence length="839" mass="88006">MRVPIDWLREYVAVPTDARGTDVAAALVKVGLEEEGIHGGDITGPVVVGRVISKEPQEQKNGKTINWCQVDVGDANGTGEPQGIVCGAHNFDAGDWVVCVLPGAVLPGGFAIAARKTYGHVSAGMICAADELGLPDDGSGGIIRLAERVPGVEFTAGQDALPILGLDRETVEINVTPDRGYCFCLRGVAREYSHSTGAVFTDSADDLARRAPAANDSGFGVQVADDAPLGGKVGCTRYVARTVRGIDPSAPTPEWMATRLTEAGMRPISLAVDVTNYVMLALGQPLHAFDVDTLTGPIVVRRARAGEKLTTLDDVERTLDVEDLLITDAGEKPLAIAGVMGGEDSEVSESTRNVLVEAARFDQVSIARSARRHKLATEASKRFERGVDPELAPAAAQLAIDLLVEFGGGTVDEGVTDVHTPVEQPVITIGVEQPGRLVGVDYSADDVRGVLELIGCTVEGDGDTLSVTPPTWRPDLTTWPDLAEEVARIKGYDAIPSIVPAAPGGRGLTPAQSGRRLAANVLAARGFSEIWSAPFVAVESFDQLGYPADDPRRITVRIANPLSEQEPLFRTAVLPNVLEALRRNTSRGQRDVALFEHGLVVAGPAGRAPTFPVGTYPGADAVRAIEDAVPAQPRHIAWALAGDVEKAGWWGAGRTADWSDAIDAALALGDALAVPLQVRTGAVAPFHPGRCAEIVLPDGTVIGAAGELHPKVVGALGLSGRPVGGELDLDALIAASTTPQAAGLSNFPIVQSDIALTVDAQVRAGEVLATLRSAAGDDLERIQLFDSYEGDQVGEGKKSLAFRMTFRADRTLKTEEVNALRDAAVAAAGREHAAVLRGA</sequence>
<dbReference type="Proteomes" id="UP000256253">
    <property type="component" value="Unassembled WGS sequence"/>
</dbReference>
<dbReference type="FunFam" id="3.50.40.10:FF:000001">
    <property type="entry name" value="Phenylalanine--tRNA ligase beta subunit"/>
    <property type="match status" value="1"/>
</dbReference>
<dbReference type="Pfam" id="PF03483">
    <property type="entry name" value="B3_4"/>
    <property type="match status" value="1"/>
</dbReference>
<organism evidence="20 21">
    <name type="scientific">Calidifontibacter indicus</name>
    <dbReference type="NCBI Taxonomy" id="419650"/>
    <lineage>
        <taxon>Bacteria</taxon>
        <taxon>Bacillati</taxon>
        <taxon>Actinomycetota</taxon>
        <taxon>Actinomycetes</taxon>
        <taxon>Micrococcales</taxon>
        <taxon>Dermacoccaceae</taxon>
        <taxon>Calidifontibacter</taxon>
    </lineage>
</organism>
<dbReference type="InterPro" id="IPR005147">
    <property type="entry name" value="tRNA_synthase_B5-dom"/>
</dbReference>
<evidence type="ECO:0000313" key="20">
    <source>
        <dbReference type="EMBL" id="REF30915.1"/>
    </source>
</evidence>
<keyword evidence="4 15" id="KW-0963">Cytoplasm</keyword>
<evidence type="ECO:0000256" key="6">
    <source>
        <dbReference type="ARBA" id="ARBA00022598"/>
    </source>
</evidence>
<evidence type="ECO:0000256" key="7">
    <source>
        <dbReference type="ARBA" id="ARBA00022723"/>
    </source>
</evidence>
<evidence type="ECO:0000256" key="2">
    <source>
        <dbReference type="ARBA" id="ARBA00008653"/>
    </source>
</evidence>
<dbReference type="InterPro" id="IPR002547">
    <property type="entry name" value="tRNA-bd_dom"/>
</dbReference>
<dbReference type="RefSeq" id="WP_115922842.1">
    <property type="nucleotide sequence ID" value="NZ_QTUA01000001.1"/>
</dbReference>
<dbReference type="SUPFAM" id="SSF55681">
    <property type="entry name" value="Class II aaRS and biotin synthetases"/>
    <property type="match status" value="1"/>
</dbReference>
<dbReference type="SUPFAM" id="SSF54991">
    <property type="entry name" value="Anticodon-binding domain of PheRS"/>
    <property type="match status" value="1"/>
</dbReference>
<feature type="domain" description="FDX-ACB" evidence="18">
    <location>
        <begin position="745"/>
        <end position="837"/>
    </location>
</feature>
<evidence type="ECO:0000256" key="1">
    <source>
        <dbReference type="ARBA" id="ARBA00004496"/>
    </source>
</evidence>
<evidence type="ECO:0000256" key="10">
    <source>
        <dbReference type="ARBA" id="ARBA00022842"/>
    </source>
</evidence>
<feature type="binding site" evidence="15">
    <location>
        <position position="481"/>
    </location>
    <ligand>
        <name>Mg(2+)</name>
        <dbReference type="ChEBI" id="CHEBI:18420"/>
        <note>shared with alpha subunit</note>
    </ligand>
</feature>
<evidence type="ECO:0000259" key="18">
    <source>
        <dbReference type="PROSITE" id="PS51447"/>
    </source>
</evidence>
<gene>
    <name evidence="15" type="primary">pheT</name>
    <name evidence="20" type="ORF">DFJ65_1949</name>
</gene>
<accession>A0A3D9UWD5</accession>
<dbReference type="InterPro" id="IPR004532">
    <property type="entry name" value="Phe-tRNA-ligase_IIc_bsu_bact"/>
</dbReference>
<dbReference type="SUPFAM" id="SSF50249">
    <property type="entry name" value="Nucleic acid-binding proteins"/>
    <property type="match status" value="1"/>
</dbReference>
<dbReference type="Pfam" id="PF03147">
    <property type="entry name" value="FDX-ACB"/>
    <property type="match status" value="1"/>
</dbReference>
<name>A0A3D9UWD5_9MICO</name>
<dbReference type="InterPro" id="IPR012340">
    <property type="entry name" value="NA-bd_OB-fold"/>
</dbReference>
<dbReference type="Gene3D" id="2.40.50.140">
    <property type="entry name" value="Nucleic acid-binding proteins"/>
    <property type="match status" value="1"/>
</dbReference>
<dbReference type="EMBL" id="QTUA01000001">
    <property type="protein sequence ID" value="REF30915.1"/>
    <property type="molecule type" value="Genomic_DNA"/>
</dbReference>
<keyword evidence="8 15" id="KW-0547">Nucleotide-binding</keyword>
<dbReference type="NCBIfam" id="TIGR00472">
    <property type="entry name" value="pheT_bact"/>
    <property type="match status" value="1"/>
</dbReference>
<evidence type="ECO:0000313" key="21">
    <source>
        <dbReference type="Proteomes" id="UP000256253"/>
    </source>
</evidence>
<dbReference type="SMART" id="SM00896">
    <property type="entry name" value="FDX-ACB"/>
    <property type="match status" value="1"/>
</dbReference>
<keyword evidence="6 15" id="KW-0436">Ligase</keyword>
<dbReference type="Gene3D" id="3.50.40.10">
    <property type="entry name" value="Phenylalanyl-trna Synthetase, Chain B, domain 3"/>
    <property type="match status" value="1"/>
</dbReference>
<evidence type="ECO:0000256" key="12">
    <source>
        <dbReference type="ARBA" id="ARBA00022917"/>
    </source>
</evidence>
<keyword evidence="7 15" id="KW-0479">Metal-binding</keyword>
<dbReference type="InterPro" id="IPR005121">
    <property type="entry name" value="Fdx_antiC-bd"/>
</dbReference>
<dbReference type="PROSITE" id="PS51483">
    <property type="entry name" value="B5"/>
    <property type="match status" value="1"/>
</dbReference>
<dbReference type="EC" id="6.1.1.20" evidence="15"/>
<dbReference type="Gene3D" id="3.30.930.10">
    <property type="entry name" value="Bira Bifunctional Protein, Domain 2"/>
    <property type="match status" value="1"/>
</dbReference>
<dbReference type="SMART" id="SM00874">
    <property type="entry name" value="B5"/>
    <property type="match status" value="1"/>
</dbReference>
<dbReference type="SMART" id="SM00873">
    <property type="entry name" value="B3_4"/>
    <property type="match status" value="1"/>
</dbReference>
<feature type="binding site" evidence="15">
    <location>
        <position position="475"/>
    </location>
    <ligand>
        <name>Mg(2+)</name>
        <dbReference type="ChEBI" id="CHEBI:18420"/>
        <note>shared with alpha subunit</note>
    </ligand>
</feature>
<evidence type="ECO:0000256" key="15">
    <source>
        <dbReference type="HAMAP-Rule" id="MF_00283"/>
    </source>
</evidence>
<evidence type="ECO:0000256" key="14">
    <source>
        <dbReference type="ARBA" id="ARBA00049255"/>
    </source>
</evidence>
<evidence type="ECO:0000256" key="5">
    <source>
        <dbReference type="ARBA" id="ARBA00022555"/>
    </source>
</evidence>
<proteinExistence type="inferred from homology"/>
<dbReference type="Pfam" id="PF17759">
    <property type="entry name" value="tRNA_synthFbeta"/>
    <property type="match status" value="1"/>
</dbReference>
<dbReference type="InterPro" id="IPR041616">
    <property type="entry name" value="PheRS_beta_core"/>
</dbReference>
<keyword evidence="21" id="KW-1185">Reference proteome</keyword>
<protein>
    <recommendedName>
        <fullName evidence="15">Phenylalanine--tRNA ligase beta subunit</fullName>
        <ecNumber evidence="15">6.1.1.20</ecNumber>
    </recommendedName>
    <alternativeName>
        <fullName evidence="15">Phenylalanyl-tRNA synthetase beta subunit</fullName>
        <shortName evidence="15">PheRS</shortName>
    </alternativeName>
</protein>
<dbReference type="GO" id="GO:0000287">
    <property type="term" value="F:magnesium ion binding"/>
    <property type="evidence" value="ECO:0007669"/>
    <property type="project" value="UniProtKB-UniRule"/>
</dbReference>
<reference evidence="20 21" key="1">
    <citation type="submission" date="2018-08" db="EMBL/GenBank/DDBJ databases">
        <title>Sequencing the genomes of 1000 actinobacteria strains.</title>
        <authorList>
            <person name="Klenk H.-P."/>
        </authorList>
    </citation>
    <scope>NUCLEOTIDE SEQUENCE [LARGE SCALE GENOMIC DNA]</scope>
    <source>
        <strain evidence="20 21">DSM 22967</strain>
    </source>
</reference>
<dbReference type="InterPro" id="IPR009061">
    <property type="entry name" value="DNA-bd_dom_put_sf"/>
</dbReference>
<feature type="binding site" evidence="15">
    <location>
        <position position="484"/>
    </location>
    <ligand>
        <name>Mg(2+)</name>
        <dbReference type="ChEBI" id="CHEBI:18420"/>
        <note>shared with alpha subunit</note>
    </ligand>
</feature>
<keyword evidence="9 15" id="KW-0067">ATP-binding</keyword>
<dbReference type="Pfam" id="PF03484">
    <property type="entry name" value="B5"/>
    <property type="match status" value="1"/>
</dbReference>
<evidence type="ECO:0000256" key="13">
    <source>
        <dbReference type="ARBA" id="ARBA00023146"/>
    </source>
</evidence>
<dbReference type="GO" id="GO:0005524">
    <property type="term" value="F:ATP binding"/>
    <property type="evidence" value="ECO:0007669"/>
    <property type="project" value="UniProtKB-UniRule"/>
</dbReference>
<dbReference type="GO" id="GO:0009328">
    <property type="term" value="C:phenylalanine-tRNA ligase complex"/>
    <property type="evidence" value="ECO:0007669"/>
    <property type="project" value="TreeGrafter"/>
</dbReference>
<dbReference type="InterPro" id="IPR045060">
    <property type="entry name" value="Phe-tRNA-ligase_IIc_bsu"/>
</dbReference>
<evidence type="ECO:0000256" key="11">
    <source>
        <dbReference type="ARBA" id="ARBA00022884"/>
    </source>
</evidence>
<evidence type="ECO:0000256" key="8">
    <source>
        <dbReference type="ARBA" id="ARBA00022741"/>
    </source>
</evidence>
<evidence type="ECO:0000256" key="4">
    <source>
        <dbReference type="ARBA" id="ARBA00022490"/>
    </source>
</evidence>
<comment type="catalytic activity">
    <reaction evidence="14 15">
        <text>tRNA(Phe) + L-phenylalanine + ATP = L-phenylalanyl-tRNA(Phe) + AMP + diphosphate + H(+)</text>
        <dbReference type="Rhea" id="RHEA:19413"/>
        <dbReference type="Rhea" id="RHEA-COMP:9668"/>
        <dbReference type="Rhea" id="RHEA-COMP:9699"/>
        <dbReference type="ChEBI" id="CHEBI:15378"/>
        <dbReference type="ChEBI" id="CHEBI:30616"/>
        <dbReference type="ChEBI" id="CHEBI:33019"/>
        <dbReference type="ChEBI" id="CHEBI:58095"/>
        <dbReference type="ChEBI" id="CHEBI:78442"/>
        <dbReference type="ChEBI" id="CHEBI:78531"/>
        <dbReference type="ChEBI" id="CHEBI:456215"/>
        <dbReference type="EC" id="6.1.1.20"/>
    </reaction>
</comment>
<dbReference type="PANTHER" id="PTHR10947">
    <property type="entry name" value="PHENYLALANYL-TRNA SYNTHETASE BETA CHAIN AND LEUCINE-RICH REPEAT-CONTAINING PROTEIN 47"/>
    <property type="match status" value="1"/>
</dbReference>
<evidence type="ECO:0000256" key="3">
    <source>
        <dbReference type="ARBA" id="ARBA00011209"/>
    </source>
</evidence>
<evidence type="ECO:0000256" key="9">
    <source>
        <dbReference type="ARBA" id="ARBA00022840"/>
    </source>
</evidence>
<feature type="domain" description="TRNA-binding" evidence="17">
    <location>
        <begin position="40"/>
        <end position="155"/>
    </location>
</feature>
<dbReference type="InterPro" id="IPR005146">
    <property type="entry name" value="B3/B4_tRNA-bd"/>
</dbReference>
<dbReference type="InterPro" id="IPR033714">
    <property type="entry name" value="tRNA_bind_bactPheRS"/>
</dbReference>
<comment type="cofactor">
    <cofactor evidence="15">
        <name>Mg(2+)</name>
        <dbReference type="ChEBI" id="CHEBI:18420"/>
    </cofactor>
    <text evidence="15">Binds 2 magnesium ions per tetramer.</text>
</comment>
<dbReference type="Gene3D" id="3.30.56.10">
    <property type="match status" value="2"/>
</dbReference>
<dbReference type="InterPro" id="IPR036690">
    <property type="entry name" value="Fdx_antiC-bd_sf"/>
</dbReference>
<evidence type="ECO:0000256" key="16">
    <source>
        <dbReference type="PROSITE-ProRule" id="PRU00209"/>
    </source>
</evidence>
<dbReference type="FunFam" id="3.30.56.10:FF:000002">
    <property type="entry name" value="Phenylalanine--tRNA ligase beta subunit"/>
    <property type="match status" value="1"/>
</dbReference>
<dbReference type="SUPFAM" id="SSF46955">
    <property type="entry name" value="Putative DNA-binding domain"/>
    <property type="match status" value="1"/>
</dbReference>
<dbReference type="CDD" id="cd00769">
    <property type="entry name" value="PheRS_beta_core"/>
    <property type="match status" value="1"/>
</dbReference>
<evidence type="ECO:0000259" key="19">
    <source>
        <dbReference type="PROSITE" id="PS51483"/>
    </source>
</evidence>
<feature type="domain" description="B5" evidence="19">
    <location>
        <begin position="422"/>
        <end position="497"/>
    </location>
</feature>
<dbReference type="HAMAP" id="MF_00283">
    <property type="entry name" value="Phe_tRNA_synth_beta1"/>
    <property type="match status" value="1"/>
</dbReference>
<dbReference type="PROSITE" id="PS50886">
    <property type="entry name" value="TRBD"/>
    <property type="match status" value="1"/>
</dbReference>
<dbReference type="PANTHER" id="PTHR10947:SF0">
    <property type="entry name" value="PHENYLALANINE--TRNA LIGASE BETA SUBUNIT"/>
    <property type="match status" value="1"/>
</dbReference>
<dbReference type="OrthoDB" id="9805455at2"/>
<dbReference type="PROSITE" id="PS51447">
    <property type="entry name" value="FDX_ACB"/>
    <property type="match status" value="1"/>
</dbReference>
<dbReference type="InterPro" id="IPR045864">
    <property type="entry name" value="aa-tRNA-synth_II/BPL/LPL"/>
</dbReference>
<keyword evidence="11 16" id="KW-0694">RNA-binding</keyword>
<keyword evidence="5 16" id="KW-0820">tRNA-binding</keyword>
<dbReference type="SUPFAM" id="SSF56037">
    <property type="entry name" value="PheT/TilS domain"/>
    <property type="match status" value="1"/>
</dbReference>
<feature type="binding site" evidence="15">
    <location>
        <position position="485"/>
    </location>
    <ligand>
        <name>Mg(2+)</name>
        <dbReference type="ChEBI" id="CHEBI:18420"/>
        <note>shared with alpha subunit</note>
    </ligand>
</feature>
<dbReference type="GO" id="GO:0004826">
    <property type="term" value="F:phenylalanine-tRNA ligase activity"/>
    <property type="evidence" value="ECO:0007669"/>
    <property type="project" value="UniProtKB-UniRule"/>
</dbReference>
<dbReference type="Gene3D" id="3.30.70.380">
    <property type="entry name" value="Ferrodoxin-fold anticodon-binding domain"/>
    <property type="match status" value="1"/>
</dbReference>
<dbReference type="FunFam" id="3.30.70.380:FF:000001">
    <property type="entry name" value="Phenylalanine--tRNA ligase beta subunit"/>
    <property type="match status" value="1"/>
</dbReference>
<dbReference type="AlphaFoldDB" id="A0A3D9UWD5"/>
<dbReference type="GO" id="GO:0006432">
    <property type="term" value="P:phenylalanyl-tRNA aminoacylation"/>
    <property type="evidence" value="ECO:0007669"/>
    <property type="project" value="UniProtKB-UniRule"/>
</dbReference>
<keyword evidence="13 15" id="KW-0030">Aminoacyl-tRNA synthetase</keyword>